<dbReference type="InterPro" id="IPR014284">
    <property type="entry name" value="RNA_pol_sigma-70_dom"/>
</dbReference>
<keyword evidence="4" id="KW-0804">Transcription</keyword>
<dbReference type="AlphaFoldDB" id="A0A2Z3GZY2"/>
<feature type="domain" description="RNA polymerase sigma-70 region 4" evidence="6">
    <location>
        <begin position="503"/>
        <end position="556"/>
    </location>
</feature>
<dbReference type="Proteomes" id="UP000245802">
    <property type="component" value="Chromosome"/>
</dbReference>
<gene>
    <name evidence="7" type="ORF">C1280_04920</name>
</gene>
<dbReference type="PANTHER" id="PTHR30603:SF60">
    <property type="entry name" value="RNA POLYMERASE SIGMA FACTOR RPOD"/>
    <property type="match status" value="1"/>
</dbReference>
<keyword evidence="8" id="KW-1185">Reference proteome</keyword>
<dbReference type="Gene3D" id="1.10.601.10">
    <property type="entry name" value="RNA Polymerase Primary Sigma Factor"/>
    <property type="match status" value="1"/>
</dbReference>
<dbReference type="InterPro" id="IPR013325">
    <property type="entry name" value="RNA_pol_sigma_r2"/>
</dbReference>
<dbReference type="CDD" id="cd06171">
    <property type="entry name" value="Sigma70_r4"/>
    <property type="match status" value="1"/>
</dbReference>
<dbReference type="InterPro" id="IPR013324">
    <property type="entry name" value="RNA_pol_sigma_r3/r4-like"/>
</dbReference>
<dbReference type="InterPro" id="IPR000943">
    <property type="entry name" value="RNA_pol_sigma70"/>
</dbReference>
<dbReference type="InterPro" id="IPR036388">
    <property type="entry name" value="WH-like_DNA-bd_sf"/>
</dbReference>
<keyword evidence="2" id="KW-0731">Sigma factor</keyword>
<dbReference type="Gene3D" id="1.10.10.10">
    <property type="entry name" value="Winged helix-like DNA-binding domain superfamily/Winged helix DNA-binding domain"/>
    <property type="match status" value="1"/>
</dbReference>
<dbReference type="EMBL" id="CP025958">
    <property type="protein sequence ID" value="AWM36425.1"/>
    <property type="molecule type" value="Genomic_DNA"/>
</dbReference>
<name>A0A2Z3GZY2_9BACT</name>
<dbReference type="Pfam" id="PF04545">
    <property type="entry name" value="Sigma70_r4"/>
    <property type="match status" value="1"/>
</dbReference>
<dbReference type="InterPro" id="IPR007627">
    <property type="entry name" value="RNA_pol_sigma70_r2"/>
</dbReference>
<dbReference type="NCBIfam" id="TIGR02937">
    <property type="entry name" value="sigma70-ECF"/>
    <property type="match status" value="1"/>
</dbReference>
<evidence type="ECO:0000313" key="7">
    <source>
        <dbReference type="EMBL" id="AWM36425.1"/>
    </source>
</evidence>
<dbReference type="GO" id="GO:0006352">
    <property type="term" value="P:DNA-templated transcription initiation"/>
    <property type="evidence" value="ECO:0007669"/>
    <property type="project" value="InterPro"/>
</dbReference>
<dbReference type="GO" id="GO:0016987">
    <property type="term" value="F:sigma factor activity"/>
    <property type="evidence" value="ECO:0007669"/>
    <property type="project" value="UniProtKB-KW"/>
</dbReference>
<evidence type="ECO:0000256" key="3">
    <source>
        <dbReference type="ARBA" id="ARBA00023125"/>
    </source>
</evidence>
<evidence type="ECO:0000259" key="5">
    <source>
        <dbReference type="Pfam" id="PF04542"/>
    </source>
</evidence>
<dbReference type="SUPFAM" id="SSF88946">
    <property type="entry name" value="Sigma2 domain of RNA polymerase sigma factors"/>
    <property type="match status" value="1"/>
</dbReference>
<evidence type="ECO:0000256" key="1">
    <source>
        <dbReference type="ARBA" id="ARBA00023015"/>
    </source>
</evidence>
<reference evidence="7 8" key="1">
    <citation type="submission" date="2018-01" db="EMBL/GenBank/DDBJ databases">
        <title>G. obscuriglobus.</title>
        <authorList>
            <person name="Franke J."/>
            <person name="Blomberg W."/>
            <person name="Selmecki A."/>
        </authorList>
    </citation>
    <scope>NUCLEOTIDE SEQUENCE [LARGE SCALE GENOMIC DNA]</scope>
    <source>
        <strain evidence="7 8">DSM 5831</strain>
    </source>
</reference>
<dbReference type="InterPro" id="IPR007630">
    <property type="entry name" value="RNA_pol_sigma70_r4"/>
</dbReference>
<dbReference type="SUPFAM" id="SSF88659">
    <property type="entry name" value="Sigma3 and sigma4 domains of RNA polymerase sigma factors"/>
    <property type="match status" value="1"/>
</dbReference>
<dbReference type="PRINTS" id="PR00046">
    <property type="entry name" value="SIGMA70FCT"/>
</dbReference>
<dbReference type="GO" id="GO:0003677">
    <property type="term" value="F:DNA binding"/>
    <property type="evidence" value="ECO:0007669"/>
    <property type="project" value="UniProtKB-KW"/>
</dbReference>
<organism evidence="7 8">
    <name type="scientific">Gemmata obscuriglobus</name>
    <dbReference type="NCBI Taxonomy" id="114"/>
    <lineage>
        <taxon>Bacteria</taxon>
        <taxon>Pseudomonadati</taxon>
        <taxon>Planctomycetota</taxon>
        <taxon>Planctomycetia</taxon>
        <taxon>Gemmatales</taxon>
        <taxon>Gemmataceae</taxon>
        <taxon>Gemmata</taxon>
    </lineage>
</organism>
<accession>A0A2Z3GZY2</accession>
<dbReference type="RefSeq" id="WP_010046039.1">
    <property type="nucleotide sequence ID" value="NZ_CP025958.1"/>
</dbReference>
<dbReference type="PANTHER" id="PTHR30603">
    <property type="entry name" value="RNA POLYMERASE SIGMA FACTOR RPO"/>
    <property type="match status" value="1"/>
</dbReference>
<keyword evidence="3" id="KW-0238">DNA-binding</keyword>
<sequence length="566" mass="64750">MNTFKNYALKELTEQQTRFAPAARRQLQIANAQKLLSEIEPSKAYPYQYVCFRVTEFRSDAHADLLLSGESLKHDLAQFVRRVERSLPAQPVEQTVEPMLTLDEVSQKFNVSTKTISRWRVKGLAARRVKVNGRSQLGFPTAAVEKFVAEHKVLVEKGARFSHLTDAEKEGILKLAREMRDAGGSLTEVSKKIANQLHRSPEAVRYTIKNFDRVHPEGALYPHTAGPLSEAAKQEIYMAKRQHEIDLKNANPAGDTVSSIAKRFGRTRTSMYRVVNEVRAKELVQQPIDYMYNPDFDDPSKEAEIVADMPGQGEFDAKRAGKTPPKDVPPHMAHLYEWPLLTKEQEQHVFRKMNFLKHKLHQLQSAIDPARATVDELRRAEQLRQGVRDTRDVLINCNQRLVYAQAKQKLALGENIDDLVSDGNLSLMRAVEKFDYARGNKFSTYATWAIMKNFARSIPDAKTHKQRYMTGHDELFEAKADIRTDEQEVLALADQARARVNRLLDHLDARTREVIRMRTGLDGSEEMTLEQIGQHFGITKERVRQINVRGMKMLREWAAKENVEVP</sequence>
<evidence type="ECO:0000313" key="8">
    <source>
        <dbReference type="Proteomes" id="UP000245802"/>
    </source>
</evidence>
<feature type="domain" description="RNA polymerase sigma-70 region 2" evidence="5">
    <location>
        <begin position="394"/>
        <end position="455"/>
    </location>
</feature>
<evidence type="ECO:0000256" key="4">
    <source>
        <dbReference type="ARBA" id="ARBA00023163"/>
    </source>
</evidence>
<evidence type="ECO:0000256" key="2">
    <source>
        <dbReference type="ARBA" id="ARBA00023082"/>
    </source>
</evidence>
<proteinExistence type="predicted"/>
<dbReference type="KEGG" id="gog:C1280_04920"/>
<dbReference type="InterPro" id="IPR050239">
    <property type="entry name" value="Sigma-70_RNA_pol_init_factors"/>
</dbReference>
<dbReference type="OrthoDB" id="9780321at2"/>
<keyword evidence="1" id="KW-0805">Transcription regulation</keyword>
<protein>
    <submittedName>
        <fullName evidence="7">RNA polymerase subunit sigma-70</fullName>
    </submittedName>
</protein>
<evidence type="ECO:0000259" key="6">
    <source>
        <dbReference type="Pfam" id="PF04545"/>
    </source>
</evidence>
<dbReference type="Pfam" id="PF04542">
    <property type="entry name" value="Sigma70_r2"/>
    <property type="match status" value="1"/>
</dbReference>